<dbReference type="EMBL" id="CDMZ01005905">
    <property type="protein sequence ID" value="CEM55737.1"/>
    <property type="molecule type" value="Genomic_DNA"/>
</dbReference>
<reference evidence="2" key="1">
    <citation type="submission" date="2014-11" db="EMBL/GenBank/DDBJ databases">
        <authorList>
            <person name="Otto D Thomas"/>
            <person name="Naeem Raeece"/>
        </authorList>
    </citation>
    <scope>NUCLEOTIDE SEQUENCE</scope>
</reference>
<name>A0A0G4IEW6_9ALVE</name>
<gene>
    <name evidence="2" type="ORF">Cvel_13795</name>
</gene>
<organism evidence="2">
    <name type="scientific">Chromera velia CCMP2878</name>
    <dbReference type="NCBI Taxonomy" id="1169474"/>
    <lineage>
        <taxon>Eukaryota</taxon>
        <taxon>Sar</taxon>
        <taxon>Alveolata</taxon>
        <taxon>Colpodellida</taxon>
        <taxon>Chromeraceae</taxon>
        <taxon>Chromera</taxon>
    </lineage>
</organism>
<dbReference type="VEuPathDB" id="CryptoDB:Cvel_13795"/>
<protein>
    <submittedName>
        <fullName evidence="2">Uncharacterized protein</fullName>
    </submittedName>
</protein>
<dbReference type="AlphaFoldDB" id="A0A0G4IEW6"/>
<accession>A0A0G4IEW6</accession>
<feature type="region of interest" description="Disordered" evidence="1">
    <location>
        <begin position="162"/>
        <end position="191"/>
    </location>
</feature>
<evidence type="ECO:0000313" key="2">
    <source>
        <dbReference type="EMBL" id="CEM55737.1"/>
    </source>
</evidence>
<proteinExistence type="predicted"/>
<evidence type="ECO:0000256" key="1">
    <source>
        <dbReference type="SAM" id="MobiDB-lite"/>
    </source>
</evidence>
<sequence>MQGPNKSSNLKVYNVINQVDVVPGFPLITSIANIKMLHVGGSNRFVFEYVKPRASSIFKLALAPFHLWAHKLEAYRDAVRDLYYPQAGSKREQQQASMLIHMSGLSLGSCDFHFPEDMPFGELFVGRGRQGTVAEKGLELEGRNVAAAEQDLDDGERMPLILKTTSDKSQKGDAVWSQSPGREEETGEVFY</sequence>